<dbReference type="Pfam" id="PF03478">
    <property type="entry name" value="Beta-prop_KIB1-4"/>
    <property type="match status" value="1"/>
</dbReference>
<sequence>MPSSCLPLVVFHHHPHGHGQEEDANDEEMLMFSVSKRSLHENVEHGLLAAGNSMCWTTPQGWILLLAQDHGTMPSSARLWNPCLGDKLPLPDIGEEHQMPYHCRCLLSHKDPTHPGCVIVLFNDTAPDLWYCHTAGGGDNSSSF</sequence>
<name>A0A811QGJ5_9POAL</name>
<proteinExistence type="predicted"/>
<accession>A0A811QGJ5</accession>
<evidence type="ECO:0000313" key="2">
    <source>
        <dbReference type="EMBL" id="CAD6255201.1"/>
    </source>
</evidence>
<dbReference type="PANTHER" id="PTHR33127">
    <property type="entry name" value="TRANSMEMBRANE PROTEIN"/>
    <property type="match status" value="1"/>
</dbReference>
<dbReference type="InterPro" id="IPR005174">
    <property type="entry name" value="KIB1-4_b-propeller"/>
</dbReference>
<gene>
    <name evidence="2" type="ORF">NCGR_LOCUS38795</name>
</gene>
<reference evidence="2" key="1">
    <citation type="submission" date="2020-10" db="EMBL/GenBank/DDBJ databases">
        <authorList>
            <person name="Han B."/>
            <person name="Lu T."/>
            <person name="Zhao Q."/>
            <person name="Huang X."/>
            <person name="Zhao Y."/>
        </authorList>
    </citation>
    <scope>NUCLEOTIDE SEQUENCE</scope>
</reference>
<protein>
    <recommendedName>
        <fullName evidence="1">KIB1-4 beta-propeller domain-containing protein</fullName>
    </recommendedName>
</protein>
<dbReference type="PANTHER" id="PTHR33127:SF33">
    <property type="entry name" value="DUF295 DOMAIN-CONTAINING PROTEIN"/>
    <property type="match status" value="1"/>
</dbReference>
<evidence type="ECO:0000313" key="3">
    <source>
        <dbReference type="Proteomes" id="UP000604825"/>
    </source>
</evidence>
<organism evidence="2 3">
    <name type="scientific">Miscanthus lutarioriparius</name>
    <dbReference type="NCBI Taxonomy" id="422564"/>
    <lineage>
        <taxon>Eukaryota</taxon>
        <taxon>Viridiplantae</taxon>
        <taxon>Streptophyta</taxon>
        <taxon>Embryophyta</taxon>
        <taxon>Tracheophyta</taxon>
        <taxon>Spermatophyta</taxon>
        <taxon>Magnoliopsida</taxon>
        <taxon>Liliopsida</taxon>
        <taxon>Poales</taxon>
        <taxon>Poaceae</taxon>
        <taxon>PACMAD clade</taxon>
        <taxon>Panicoideae</taxon>
        <taxon>Andropogonodae</taxon>
        <taxon>Andropogoneae</taxon>
        <taxon>Saccharinae</taxon>
        <taxon>Miscanthus</taxon>
    </lineage>
</organism>
<dbReference type="Proteomes" id="UP000604825">
    <property type="component" value="Unassembled WGS sequence"/>
</dbReference>
<comment type="caution">
    <text evidence="2">The sequence shown here is derived from an EMBL/GenBank/DDBJ whole genome shotgun (WGS) entry which is preliminary data.</text>
</comment>
<dbReference type="OrthoDB" id="684363at2759"/>
<dbReference type="AlphaFoldDB" id="A0A811QGJ5"/>
<feature type="domain" description="KIB1-4 beta-propeller" evidence="1">
    <location>
        <begin position="32"/>
        <end position="139"/>
    </location>
</feature>
<keyword evidence="3" id="KW-1185">Reference proteome</keyword>
<dbReference type="EMBL" id="CAJGYO010000009">
    <property type="protein sequence ID" value="CAD6255201.1"/>
    <property type="molecule type" value="Genomic_DNA"/>
</dbReference>
<evidence type="ECO:0000259" key="1">
    <source>
        <dbReference type="Pfam" id="PF03478"/>
    </source>
</evidence>